<feature type="compositionally biased region" description="Low complexity" evidence="5">
    <location>
        <begin position="54"/>
        <end position="84"/>
    </location>
</feature>
<feature type="transmembrane region" description="Helical" evidence="6">
    <location>
        <begin position="318"/>
        <end position="338"/>
    </location>
</feature>
<protein>
    <submittedName>
        <fullName evidence="8">Efflux pump antibiotic resistance protein</fullName>
    </submittedName>
</protein>
<feature type="transmembrane region" description="Helical" evidence="6">
    <location>
        <begin position="226"/>
        <end position="243"/>
    </location>
</feature>
<evidence type="ECO:0000313" key="9">
    <source>
        <dbReference type="Proteomes" id="UP001163105"/>
    </source>
</evidence>
<comment type="subcellular location">
    <subcellularLocation>
        <location evidence="1">Membrane</location>
        <topology evidence="1">Multi-pass membrane protein</topology>
    </subcellularLocation>
</comment>
<evidence type="ECO:0000256" key="1">
    <source>
        <dbReference type="ARBA" id="ARBA00004141"/>
    </source>
</evidence>
<evidence type="ECO:0000256" key="3">
    <source>
        <dbReference type="ARBA" id="ARBA00022989"/>
    </source>
</evidence>
<reference evidence="8" key="1">
    <citation type="submission" date="2023-01" db="EMBL/GenBank/DDBJ databases">
        <title>The growth and conidiation of Purpureocillium lavendulum are regulated by nitrogen source and histone H3K14 acetylation.</title>
        <authorList>
            <person name="Tang P."/>
            <person name="Han J."/>
            <person name="Zhang C."/>
            <person name="Tang P."/>
            <person name="Qi F."/>
            <person name="Zhang K."/>
            <person name="Liang L."/>
        </authorList>
    </citation>
    <scope>NUCLEOTIDE SEQUENCE</scope>
    <source>
        <strain evidence="8">YMF1.00683</strain>
    </source>
</reference>
<dbReference type="Pfam" id="PF07690">
    <property type="entry name" value="MFS_1"/>
    <property type="match status" value="1"/>
</dbReference>
<keyword evidence="3 6" id="KW-1133">Transmembrane helix</keyword>
<accession>A0AB34FXM3</accession>
<feature type="region of interest" description="Disordered" evidence="5">
    <location>
        <begin position="54"/>
        <end position="136"/>
    </location>
</feature>
<dbReference type="PANTHER" id="PTHR42718:SF41">
    <property type="entry name" value="MFS TRANSPORTER OF UNKOWN SPECIFICITY (AFU_ORTHOLOGUE AFUA_5G09940)-RELATED"/>
    <property type="match status" value="1"/>
</dbReference>
<feature type="transmembrane region" description="Helical" evidence="6">
    <location>
        <begin position="509"/>
        <end position="534"/>
    </location>
</feature>
<dbReference type="InterPro" id="IPR020846">
    <property type="entry name" value="MFS_dom"/>
</dbReference>
<dbReference type="PROSITE" id="PS50850">
    <property type="entry name" value="MFS"/>
    <property type="match status" value="1"/>
</dbReference>
<organism evidence="8 9">
    <name type="scientific">Purpureocillium lavendulum</name>
    <dbReference type="NCBI Taxonomy" id="1247861"/>
    <lineage>
        <taxon>Eukaryota</taxon>
        <taxon>Fungi</taxon>
        <taxon>Dikarya</taxon>
        <taxon>Ascomycota</taxon>
        <taxon>Pezizomycotina</taxon>
        <taxon>Sordariomycetes</taxon>
        <taxon>Hypocreomycetidae</taxon>
        <taxon>Hypocreales</taxon>
        <taxon>Ophiocordycipitaceae</taxon>
        <taxon>Purpureocillium</taxon>
    </lineage>
</organism>
<feature type="transmembrane region" description="Helical" evidence="6">
    <location>
        <begin position="484"/>
        <end position="503"/>
    </location>
</feature>
<dbReference type="SUPFAM" id="SSF103473">
    <property type="entry name" value="MFS general substrate transporter"/>
    <property type="match status" value="2"/>
</dbReference>
<name>A0AB34FXM3_9HYPO</name>
<feature type="transmembrane region" description="Helical" evidence="6">
    <location>
        <begin position="419"/>
        <end position="439"/>
    </location>
</feature>
<feature type="transmembrane region" description="Helical" evidence="6">
    <location>
        <begin position="381"/>
        <end position="399"/>
    </location>
</feature>
<proteinExistence type="predicted"/>
<feature type="transmembrane region" description="Helical" evidence="6">
    <location>
        <begin position="249"/>
        <end position="272"/>
    </location>
</feature>
<comment type="caution">
    <text evidence="8">The sequence shown here is derived from an EMBL/GenBank/DDBJ whole genome shotgun (WGS) entry which is preliminary data.</text>
</comment>
<evidence type="ECO:0000256" key="6">
    <source>
        <dbReference type="SAM" id="Phobius"/>
    </source>
</evidence>
<evidence type="ECO:0000313" key="8">
    <source>
        <dbReference type="EMBL" id="KAJ6443644.1"/>
    </source>
</evidence>
<dbReference type="EMBL" id="JAQHRD010000003">
    <property type="protein sequence ID" value="KAJ6443644.1"/>
    <property type="molecule type" value="Genomic_DNA"/>
</dbReference>
<feature type="transmembrane region" description="Helical" evidence="6">
    <location>
        <begin position="156"/>
        <end position="176"/>
    </location>
</feature>
<feature type="compositionally biased region" description="Basic and acidic residues" evidence="5">
    <location>
        <begin position="9"/>
        <end position="20"/>
    </location>
</feature>
<dbReference type="PANTHER" id="PTHR42718">
    <property type="entry name" value="MAJOR FACILITATOR SUPERFAMILY MULTIDRUG TRANSPORTER MFSC"/>
    <property type="match status" value="1"/>
</dbReference>
<feature type="region of interest" description="Disordered" evidence="5">
    <location>
        <begin position="1"/>
        <end position="40"/>
    </location>
</feature>
<evidence type="ECO:0000256" key="2">
    <source>
        <dbReference type="ARBA" id="ARBA00022692"/>
    </source>
</evidence>
<dbReference type="AlphaFoldDB" id="A0AB34FXM3"/>
<evidence type="ECO:0000256" key="5">
    <source>
        <dbReference type="SAM" id="MobiDB-lite"/>
    </source>
</evidence>
<gene>
    <name evidence="8" type="ORF">O9K51_04823</name>
</gene>
<feature type="transmembrane region" description="Helical" evidence="6">
    <location>
        <begin position="284"/>
        <end position="306"/>
    </location>
</feature>
<keyword evidence="2 6" id="KW-0812">Transmembrane</keyword>
<feature type="transmembrane region" description="Helical" evidence="6">
    <location>
        <begin position="459"/>
        <end position="477"/>
    </location>
</feature>
<feature type="transmembrane region" description="Helical" evidence="6">
    <location>
        <begin position="350"/>
        <end position="369"/>
    </location>
</feature>
<feature type="domain" description="Major facilitator superfamily (MFS) profile" evidence="7">
    <location>
        <begin position="158"/>
        <end position="620"/>
    </location>
</feature>
<keyword evidence="9" id="KW-1185">Reference proteome</keyword>
<dbReference type="InterPro" id="IPR011701">
    <property type="entry name" value="MFS"/>
</dbReference>
<dbReference type="GO" id="GO:0016020">
    <property type="term" value="C:membrane"/>
    <property type="evidence" value="ECO:0007669"/>
    <property type="project" value="UniProtKB-SubCell"/>
</dbReference>
<evidence type="ECO:0000259" key="7">
    <source>
        <dbReference type="PROSITE" id="PS50850"/>
    </source>
</evidence>
<feature type="transmembrane region" description="Helical" evidence="6">
    <location>
        <begin position="596"/>
        <end position="616"/>
    </location>
</feature>
<keyword evidence="4 6" id="KW-0472">Membrane</keyword>
<sequence>MVSLTGEEWIAHGDGHREEFQQQSLKHRTGTKSAKSTMDREGACGMIMGATRATRGAAGCSMSGRPPNSLPSSPRSSSLMPRSPAEAEAVSLSELPRHPQKASIGAARPSTSVAPAPPEPERHPGPNDQPPEPDTGRVFRAIEPIVVPSVSQGLRFLIALLLITANFIQFTSNFITISAGLSLSKLLGRDVGPGQANWMAASYSLTQGAFVLITGRLGAVYGHQKLTLIGLFIFAFCSLVNGFCRSYESFIAIRALSGVGGGVFMPNAVTILTLMVPPGSARNVLLGLFAASPPIGGVVGALAAGLCSNAGGLWSYTGLFATIAATSAACLALLWMVLPSEDLVDKNGAIDYVGAVLGLGSLLLYNIAWNQAPSVGWSTPYEIAILVLSVALFCGFLYWEKSFAREPIMPLDVFRTPTFLALIFVVLLSYMAFGITLWYSIAWQQTLRNISVMQTGVNFVPFGVGSVASVALAAYMLPRVAAQWIMAIGVAVVLASSLLLATMPVNQSYWFQTFPAMILSSFCPDFVYLAAQIIASNSVSRRHQGVASSLVGTLNLYGNSLGLGFAGTIETEVTKKLAAGSTAAESVADTVSGYRAALYFGAGIAALGLVLDFAFVRVPKNEREGWNDEGEQTSGPEPQLGAVLAAEATAVDRQILA</sequence>
<dbReference type="Gene3D" id="1.20.1250.20">
    <property type="entry name" value="MFS general substrate transporter like domains"/>
    <property type="match status" value="2"/>
</dbReference>
<evidence type="ECO:0000256" key="4">
    <source>
        <dbReference type="ARBA" id="ARBA00023136"/>
    </source>
</evidence>
<dbReference type="Proteomes" id="UP001163105">
    <property type="component" value="Unassembled WGS sequence"/>
</dbReference>
<dbReference type="InterPro" id="IPR036259">
    <property type="entry name" value="MFS_trans_sf"/>
</dbReference>
<dbReference type="GO" id="GO:0022857">
    <property type="term" value="F:transmembrane transporter activity"/>
    <property type="evidence" value="ECO:0007669"/>
    <property type="project" value="InterPro"/>
</dbReference>